<dbReference type="AlphaFoldDB" id="A0A381QMS6"/>
<accession>A0A381QMS6</accession>
<sequence length="546" mass="58994">MSPPHWASKGAQAIRIPFLLLFAISSSLYASEAGAQEGCEFVYPSGDLSIVTLAGGNRITYVGTPHMLCSDGVEIWADSSISYAATGLDHLIGNIRFLDNAGELRADEARYFSEQGRLQASGNVFVQDTLEGFTIENGTLVYLRPTDFRKDAEITVSIADDLSRPHAILLMMSEDAPLANAESDEALGTPEEDSPDIPYTVEGDRIFLRGGNYFHSVGNVTIERDSILAFADSAEYDGDAEKVHLAGSAKVEAPNYNLVGKTIDMVLEANSLNTIAAHEEAILNGDDLTISSPEIELYLDDGLLGRLVAFSSPNGSGTPSRSSVPQPVAVGEDFELTADSLDISLPDEVMEKIFAAGQARSISSARDSLNVDLLPEIAKSDWLEGDTIIVTFEPNAPAPSEGRATTDTSEPDYRIEKIVARVGARSLYRLIPSDTTALPGIDAPAIHYVTADEITIIMNEGEADRLEVQGRTRGFHLEPLPLSEPDSLAVDSATIDTLVAAKPNAMHDTGMKVLSRNLIRENNQRPEPIRPRTSATPAILHTWRRK</sequence>
<organism evidence="1">
    <name type="scientific">marine metagenome</name>
    <dbReference type="NCBI Taxonomy" id="408172"/>
    <lineage>
        <taxon>unclassified sequences</taxon>
        <taxon>metagenomes</taxon>
        <taxon>ecological metagenomes</taxon>
    </lineage>
</organism>
<proteinExistence type="predicted"/>
<reference evidence="1" key="1">
    <citation type="submission" date="2018-05" db="EMBL/GenBank/DDBJ databases">
        <authorList>
            <person name="Lanie J.A."/>
            <person name="Ng W.-L."/>
            <person name="Kazmierczak K.M."/>
            <person name="Andrzejewski T.M."/>
            <person name="Davidsen T.M."/>
            <person name="Wayne K.J."/>
            <person name="Tettelin H."/>
            <person name="Glass J.I."/>
            <person name="Rusch D."/>
            <person name="Podicherti R."/>
            <person name="Tsui H.-C.T."/>
            <person name="Winkler M.E."/>
        </authorList>
    </citation>
    <scope>NUCLEOTIDE SEQUENCE</scope>
</reference>
<evidence type="ECO:0000313" key="1">
    <source>
        <dbReference type="EMBL" id="SUZ79247.1"/>
    </source>
</evidence>
<dbReference type="EMBL" id="UINC01001379">
    <property type="protein sequence ID" value="SUZ79247.1"/>
    <property type="molecule type" value="Genomic_DNA"/>
</dbReference>
<name>A0A381QMS6_9ZZZZ</name>
<evidence type="ECO:0008006" key="2">
    <source>
        <dbReference type="Google" id="ProtNLM"/>
    </source>
</evidence>
<protein>
    <recommendedName>
        <fullName evidence="2">Organic solvent tolerance-like N-terminal domain-containing protein</fullName>
    </recommendedName>
</protein>
<gene>
    <name evidence="1" type="ORF">METZ01_LOCUS32101</name>
</gene>